<dbReference type="Pfam" id="PF13305">
    <property type="entry name" value="TetR_C_33"/>
    <property type="match status" value="1"/>
</dbReference>
<dbReference type="PANTHER" id="PTHR30055">
    <property type="entry name" value="HTH-TYPE TRANSCRIPTIONAL REGULATOR RUTR"/>
    <property type="match status" value="1"/>
</dbReference>
<feature type="DNA-binding region" description="H-T-H motif" evidence="4">
    <location>
        <begin position="53"/>
        <end position="72"/>
    </location>
</feature>
<dbReference type="EMBL" id="WBMT01000018">
    <property type="protein sequence ID" value="KAB2343647.1"/>
    <property type="molecule type" value="Genomic_DNA"/>
</dbReference>
<accession>A0A6H9YDI7</accession>
<feature type="domain" description="HTH tetR-type" evidence="5">
    <location>
        <begin position="30"/>
        <end position="90"/>
    </location>
</feature>
<dbReference type="Gene3D" id="1.10.10.60">
    <property type="entry name" value="Homeodomain-like"/>
    <property type="match status" value="1"/>
</dbReference>
<dbReference type="SUPFAM" id="SSF46689">
    <property type="entry name" value="Homeodomain-like"/>
    <property type="match status" value="1"/>
</dbReference>
<evidence type="ECO:0000256" key="2">
    <source>
        <dbReference type="ARBA" id="ARBA00023125"/>
    </source>
</evidence>
<evidence type="ECO:0000313" key="6">
    <source>
        <dbReference type="EMBL" id="KAB2343647.1"/>
    </source>
</evidence>
<keyword evidence="2 4" id="KW-0238">DNA-binding</keyword>
<proteinExistence type="predicted"/>
<dbReference type="GO" id="GO:0000976">
    <property type="term" value="F:transcription cis-regulatory region binding"/>
    <property type="evidence" value="ECO:0007669"/>
    <property type="project" value="TreeGrafter"/>
</dbReference>
<evidence type="ECO:0000256" key="3">
    <source>
        <dbReference type="ARBA" id="ARBA00023163"/>
    </source>
</evidence>
<dbReference type="AlphaFoldDB" id="A0A6H9YDI7"/>
<dbReference type="PROSITE" id="PS50977">
    <property type="entry name" value="HTH_TETR_2"/>
    <property type="match status" value="1"/>
</dbReference>
<gene>
    <name evidence="6" type="ORF">F8566_33490</name>
</gene>
<evidence type="ECO:0000259" key="5">
    <source>
        <dbReference type="PROSITE" id="PS50977"/>
    </source>
</evidence>
<evidence type="ECO:0000256" key="1">
    <source>
        <dbReference type="ARBA" id="ARBA00023015"/>
    </source>
</evidence>
<protein>
    <submittedName>
        <fullName evidence="6">TetR/AcrR family transcriptional regulator</fullName>
    </submittedName>
</protein>
<dbReference type="InterPro" id="IPR050109">
    <property type="entry name" value="HTH-type_TetR-like_transc_reg"/>
</dbReference>
<dbReference type="SUPFAM" id="SSF48498">
    <property type="entry name" value="Tetracyclin repressor-like, C-terminal domain"/>
    <property type="match status" value="1"/>
</dbReference>
<keyword evidence="3" id="KW-0804">Transcription</keyword>
<dbReference type="OrthoDB" id="4709966at2"/>
<dbReference type="Gene3D" id="1.10.357.10">
    <property type="entry name" value="Tetracycline Repressor, domain 2"/>
    <property type="match status" value="1"/>
</dbReference>
<dbReference type="Proteomes" id="UP000468735">
    <property type="component" value="Unassembled WGS sequence"/>
</dbReference>
<name>A0A6H9YDI7_9ACTN</name>
<keyword evidence="7" id="KW-1185">Reference proteome</keyword>
<dbReference type="PANTHER" id="PTHR30055:SF234">
    <property type="entry name" value="HTH-TYPE TRANSCRIPTIONAL REGULATOR BETI"/>
    <property type="match status" value="1"/>
</dbReference>
<reference evidence="6 7" key="1">
    <citation type="submission" date="2019-09" db="EMBL/GenBank/DDBJ databases">
        <title>Actinomadura physcomitrii sp. nov., a novel actinomycete isolated from moss [Physcomitrium sphaericum (Ludw) Fuernr].</title>
        <authorList>
            <person name="Zhuang X."/>
            <person name="Liu C."/>
        </authorList>
    </citation>
    <scope>NUCLEOTIDE SEQUENCE [LARGE SCALE GENOMIC DNA]</scope>
    <source>
        <strain evidence="6 7">HMC1</strain>
    </source>
</reference>
<evidence type="ECO:0000256" key="4">
    <source>
        <dbReference type="PROSITE-ProRule" id="PRU00335"/>
    </source>
</evidence>
<dbReference type="InterPro" id="IPR036271">
    <property type="entry name" value="Tet_transcr_reg_TetR-rel_C_sf"/>
</dbReference>
<dbReference type="Pfam" id="PF00440">
    <property type="entry name" value="TetR_N"/>
    <property type="match status" value="1"/>
</dbReference>
<organism evidence="6 7">
    <name type="scientific">Actinomadura rudentiformis</name>
    <dbReference type="NCBI Taxonomy" id="359158"/>
    <lineage>
        <taxon>Bacteria</taxon>
        <taxon>Bacillati</taxon>
        <taxon>Actinomycetota</taxon>
        <taxon>Actinomycetes</taxon>
        <taxon>Streptosporangiales</taxon>
        <taxon>Thermomonosporaceae</taxon>
        <taxon>Actinomadura</taxon>
    </lineage>
</organism>
<keyword evidence="1" id="KW-0805">Transcription regulation</keyword>
<sequence>MSMRGAGLGSSPTDPLAMVGRMGRRKVRTEELRGELVSVATGLLADGGTTAVTTRAVASGAGSSLAAVNELFGGKAGLVRAIFAEGFARLAAELSALDVTDDPEADVVELALAVRAFARRHPHLHEVMFSRPFAEFRPDDDDTAAAEAIYRIVVGRVAAVLGPGHAQDAAVGLFAAVQGLVSLESSGLLGDPGTADRRFRMTVSATLRGFA</sequence>
<dbReference type="InterPro" id="IPR009057">
    <property type="entry name" value="Homeodomain-like_sf"/>
</dbReference>
<dbReference type="InterPro" id="IPR025996">
    <property type="entry name" value="MT1864/Rv1816-like_C"/>
</dbReference>
<dbReference type="InterPro" id="IPR001647">
    <property type="entry name" value="HTH_TetR"/>
</dbReference>
<dbReference type="GO" id="GO:0003700">
    <property type="term" value="F:DNA-binding transcription factor activity"/>
    <property type="evidence" value="ECO:0007669"/>
    <property type="project" value="TreeGrafter"/>
</dbReference>
<comment type="caution">
    <text evidence="6">The sequence shown here is derived from an EMBL/GenBank/DDBJ whole genome shotgun (WGS) entry which is preliminary data.</text>
</comment>
<evidence type="ECO:0000313" key="7">
    <source>
        <dbReference type="Proteomes" id="UP000468735"/>
    </source>
</evidence>